<feature type="transmembrane region" description="Helical" evidence="1">
    <location>
        <begin position="195"/>
        <end position="228"/>
    </location>
</feature>
<evidence type="ECO:0008006" key="3">
    <source>
        <dbReference type="Google" id="ProtNLM"/>
    </source>
</evidence>
<keyword evidence="1" id="KW-0812">Transmembrane</keyword>
<evidence type="ECO:0000256" key="1">
    <source>
        <dbReference type="SAM" id="Phobius"/>
    </source>
</evidence>
<dbReference type="AlphaFoldDB" id="A0A0F9PB67"/>
<name>A0A0F9PB67_9ZZZZ</name>
<organism evidence="2">
    <name type="scientific">marine sediment metagenome</name>
    <dbReference type="NCBI Taxonomy" id="412755"/>
    <lineage>
        <taxon>unclassified sequences</taxon>
        <taxon>metagenomes</taxon>
        <taxon>ecological metagenomes</taxon>
    </lineage>
</organism>
<feature type="transmembrane region" description="Helical" evidence="1">
    <location>
        <begin position="269"/>
        <end position="287"/>
    </location>
</feature>
<feature type="transmembrane region" description="Helical" evidence="1">
    <location>
        <begin position="38"/>
        <end position="56"/>
    </location>
</feature>
<keyword evidence="1" id="KW-1133">Transmembrane helix</keyword>
<feature type="transmembrane region" description="Helical" evidence="1">
    <location>
        <begin position="12"/>
        <end position="32"/>
    </location>
</feature>
<feature type="transmembrane region" description="Helical" evidence="1">
    <location>
        <begin position="240"/>
        <end position="260"/>
    </location>
</feature>
<gene>
    <name evidence="2" type="ORF">LCGC14_1160120</name>
</gene>
<feature type="transmembrane region" description="Helical" evidence="1">
    <location>
        <begin position="422"/>
        <end position="441"/>
    </location>
</feature>
<reference evidence="2" key="1">
    <citation type="journal article" date="2015" name="Nature">
        <title>Complex archaea that bridge the gap between prokaryotes and eukaryotes.</title>
        <authorList>
            <person name="Spang A."/>
            <person name="Saw J.H."/>
            <person name="Jorgensen S.L."/>
            <person name="Zaremba-Niedzwiedzka K."/>
            <person name="Martijn J."/>
            <person name="Lind A.E."/>
            <person name="van Eijk R."/>
            <person name="Schleper C."/>
            <person name="Guy L."/>
            <person name="Ettema T.J."/>
        </authorList>
    </citation>
    <scope>NUCLEOTIDE SEQUENCE</scope>
</reference>
<protein>
    <recommendedName>
        <fullName evidence="3">Mannosyltransferase</fullName>
    </recommendedName>
</protein>
<comment type="caution">
    <text evidence="2">The sequence shown here is derived from an EMBL/GenBank/DDBJ whole genome shotgun (WGS) entry which is preliminary data.</text>
</comment>
<evidence type="ECO:0000313" key="2">
    <source>
        <dbReference type="EMBL" id="KKM98225.1"/>
    </source>
</evidence>
<feature type="transmembrane region" description="Helical" evidence="1">
    <location>
        <begin position="147"/>
        <end position="174"/>
    </location>
</feature>
<proteinExistence type="predicted"/>
<dbReference type="Pfam" id="PF26314">
    <property type="entry name" value="MptA_B_family"/>
    <property type="match status" value="1"/>
</dbReference>
<feature type="transmembrane region" description="Helical" evidence="1">
    <location>
        <begin position="382"/>
        <end position="410"/>
    </location>
</feature>
<sequence>MPNKLTTYLKLHKVPIALALLSIIFYYTFAYHLVRTDFIKLISLFLALFFLCLRIIQFEKWNLKFLLVIGILFRLVFLMAEPNLSQDFYRFIWDGHLVANFINPYLEVPDILINQNDLIIPNAQELYNGMGELSGKHYSNYPPLNQVIFALAALFGGKSIMGSVLVMRSLIILGDIGIFYFGRKVLKHFNRPQHLIYWYFLNPLVLIELTGNLHFEGVMLFFFVWAIYLLSQKKWMLAAVPYALSIAVKLVPLLFLPLFLKHLGLKKSLVFYLLVSAICLICFIPFYSPDFLGNYSQTIGLWFSNFEFNAGIYNVIKQIAIAFDGKPWEIIKVYGKIVPLLTVLAVLGLTFLRQNQRLGTLLTSMLCVLTLYYFLSSTVHPWYIIFLVLLGVLTEYRFAVLWSAVVVLSYFAYSNPAFTENLWLLSIEYIAVFGFLAYEIFNSKGQKPIFRKK</sequence>
<dbReference type="EMBL" id="LAZR01005648">
    <property type="protein sequence ID" value="KKM98225.1"/>
    <property type="molecule type" value="Genomic_DNA"/>
</dbReference>
<keyword evidence="1" id="KW-0472">Membrane</keyword>
<accession>A0A0F9PB67</accession>
<feature type="transmembrane region" description="Helical" evidence="1">
    <location>
        <begin position="333"/>
        <end position="352"/>
    </location>
</feature>